<evidence type="ECO:0000256" key="3">
    <source>
        <dbReference type="ARBA" id="ARBA00022722"/>
    </source>
</evidence>
<evidence type="ECO:0000259" key="7">
    <source>
        <dbReference type="PROSITE" id="PS50878"/>
    </source>
</evidence>
<evidence type="ECO:0000313" key="9">
    <source>
        <dbReference type="Proteomes" id="UP000499080"/>
    </source>
</evidence>
<protein>
    <recommendedName>
        <fullName evidence="1">RNA-directed DNA polymerase</fullName>
        <ecNumber evidence="1">2.7.7.49</ecNumber>
    </recommendedName>
</protein>
<keyword evidence="2" id="KW-0548">Nucleotidyltransferase</keyword>
<evidence type="ECO:0000256" key="6">
    <source>
        <dbReference type="ARBA" id="ARBA00023268"/>
    </source>
</evidence>
<dbReference type="InterPro" id="IPR041577">
    <property type="entry name" value="RT_RNaseH_2"/>
</dbReference>
<reference evidence="8 9" key="1">
    <citation type="journal article" date="2019" name="Sci. Rep.">
        <title>Orb-weaving spider Araneus ventricosus genome elucidates the spidroin gene catalogue.</title>
        <authorList>
            <person name="Kono N."/>
            <person name="Nakamura H."/>
            <person name="Ohtoshi R."/>
            <person name="Moran D.A.P."/>
            <person name="Shinohara A."/>
            <person name="Yoshida Y."/>
            <person name="Fujiwara M."/>
            <person name="Mori M."/>
            <person name="Tomita M."/>
            <person name="Arakawa K."/>
        </authorList>
    </citation>
    <scope>NUCLEOTIDE SEQUENCE [LARGE SCALE GENOMIC DNA]</scope>
</reference>
<evidence type="ECO:0000256" key="1">
    <source>
        <dbReference type="ARBA" id="ARBA00012493"/>
    </source>
</evidence>
<sequence>METVLRGLSSEAYLVYLDDIILVGRTFEKHLTNTFKVYQRLQKANIKLSPKKCRLFRKEVYYLGHVITADGVKTNPEKIKAVVFWPRPETVYDLRSFLGLCTYYHRFVRNFSAIARPLHKLTEAGTNFNWTEECEKSFTSLKQALTTSSVLTYPRTDKEFILDMEAINEGIGVVLSQKIGNEECVIAYFNKSLGKPERNYCVTRKELLAIVKSIEHFHHYFYGRKFLLRTDHASLRWLLNFREPEGRLARCIQRIQEYDFEIQHRNGISYGIADALSRRPCKES</sequence>
<proteinExistence type="predicted"/>
<dbReference type="Proteomes" id="UP000499080">
    <property type="component" value="Unassembled WGS sequence"/>
</dbReference>
<evidence type="ECO:0000256" key="2">
    <source>
        <dbReference type="ARBA" id="ARBA00022695"/>
    </source>
</evidence>
<evidence type="ECO:0000256" key="4">
    <source>
        <dbReference type="ARBA" id="ARBA00022759"/>
    </source>
</evidence>
<dbReference type="EC" id="2.7.7.49" evidence="1"/>
<keyword evidence="9" id="KW-1185">Reference proteome</keyword>
<dbReference type="Gene3D" id="3.30.70.270">
    <property type="match status" value="2"/>
</dbReference>
<keyword evidence="3" id="KW-0540">Nuclease</keyword>
<dbReference type="SUPFAM" id="SSF56672">
    <property type="entry name" value="DNA/RNA polymerases"/>
    <property type="match status" value="1"/>
</dbReference>
<organism evidence="8 9">
    <name type="scientific">Araneus ventricosus</name>
    <name type="common">Orbweaver spider</name>
    <name type="synonym">Epeira ventricosa</name>
    <dbReference type="NCBI Taxonomy" id="182803"/>
    <lineage>
        <taxon>Eukaryota</taxon>
        <taxon>Metazoa</taxon>
        <taxon>Ecdysozoa</taxon>
        <taxon>Arthropoda</taxon>
        <taxon>Chelicerata</taxon>
        <taxon>Arachnida</taxon>
        <taxon>Araneae</taxon>
        <taxon>Araneomorphae</taxon>
        <taxon>Entelegynae</taxon>
        <taxon>Araneoidea</taxon>
        <taxon>Araneidae</taxon>
        <taxon>Araneus</taxon>
    </lineage>
</organism>
<dbReference type="InterPro" id="IPR000477">
    <property type="entry name" value="RT_dom"/>
</dbReference>
<feature type="domain" description="Reverse transcriptase" evidence="7">
    <location>
        <begin position="1"/>
        <end position="67"/>
    </location>
</feature>
<dbReference type="Pfam" id="PF00078">
    <property type="entry name" value="RVT_1"/>
    <property type="match status" value="1"/>
</dbReference>
<dbReference type="InterPro" id="IPR050951">
    <property type="entry name" value="Retrovirus_Pol_polyprotein"/>
</dbReference>
<keyword evidence="2" id="KW-0808">Transferase</keyword>
<dbReference type="InterPro" id="IPR043502">
    <property type="entry name" value="DNA/RNA_pol_sf"/>
</dbReference>
<keyword evidence="4" id="KW-0255">Endonuclease</keyword>
<dbReference type="FunFam" id="3.30.70.270:FF:000020">
    <property type="entry name" value="Transposon Tf2-6 polyprotein-like Protein"/>
    <property type="match status" value="1"/>
</dbReference>
<dbReference type="AlphaFoldDB" id="A0A4Y2IBN0"/>
<keyword evidence="5" id="KW-0695">RNA-directed DNA polymerase</keyword>
<name>A0A4Y2IBN0_ARAVE</name>
<dbReference type="FunFam" id="3.10.20.370:FF:000001">
    <property type="entry name" value="Retrovirus-related Pol polyprotein from transposon 17.6-like protein"/>
    <property type="match status" value="1"/>
</dbReference>
<dbReference type="GO" id="GO:0004519">
    <property type="term" value="F:endonuclease activity"/>
    <property type="evidence" value="ECO:0007669"/>
    <property type="project" value="UniProtKB-KW"/>
</dbReference>
<dbReference type="InterPro" id="IPR043128">
    <property type="entry name" value="Rev_trsase/Diguanyl_cyclase"/>
</dbReference>
<dbReference type="PROSITE" id="PS50878">
    <property type="entry name" value="RT_POL"/>
    <property type="match status" value="1"/>
</dbReference>
<dbReference type="OrthoDB" id="8052391at2759"/>
<dbReference type="PANTHER" id="PTHR37984:SF5">
    <property type="entry name" value="PROTEIN NYNRIN-LIKE"/>
    <property type="match status" value="1"/>
</dbReference>
<dbReference type="EMBL" id="BGPR01002535">
    <property type="protein sequence ID" value="GBM75054.1"/>
    <property type="molecule type" value="Genomic_DNA"/>
</dbReference>
<keyword evidence="4" id="KW-0378">Hydrolase</keyword>
<evidence type="ECO:0000313" key="8">
    <source>
        <dbReference type="EMBL" id="GBM75054.1"/>
    </source>
</evidence>
<dbReference type="GO" id="GO:0003964">
    <property type="term" value="F:RNA-directed DNA polymerase activity"/>
    <property type="evidence" value="ECO:0007669"/>
    <property type="project" value="UniProtKB-KW"/>
</dbReference>
<gene>
    <name evidence="8" type="primary">pol_172</name>
    <name evidence="8" type="ORF">AVEN_197422_1</name>
</gene>
<dbReference type="Pfam" id="PF17919">
    <property type="entry name" value="RT_RNaseH_2"/>
    <property type="match status" value="1"/>
</dbReference>
<keyword evidence="6" id="KW-0511">Multifunctional enzyme</keyword>
<dbReference type="PANTHER" id="PTHR37984">
    <property type="entry name" value="PROTEIN CBG26694"/>
    <property type="match status" value="1"/>
</dbReference>
<dbReference type="CDD" id="cd09274">
    <property type="entry name" value="RNase_HI_RT_Ty3"/>
    <property type="match status" value="1"/>
</dbReference>
<comment type="caution">
    <text evidence="8">The sequence shown here is derived from an EMBL/GenBank/DDBJ whole genome shotgun (WGS) entry which is preliminary data.</text>
</comment>
<evidence type="ECO:0000256" key="5">
    <source>
        <dbReference type="ARBA" id="ARBA00022918"/>
    </source>
</evidence>
<accession>A0A4Y2IBN0</accession>
<dbReference type="Gene3D" id="3.10.20.370">
    <property type="match status" value="1"/>
</dbReference>